<dbReference type="SMART" id="SM00020">
    <property type="entry name" value="Tryp_SPc"/>
    <property type="match status" value="1"/>
</dbReference>
<protein>
    <submittedName>
        <fullName evidence="7">Kallikrein related peptidase 15</fullName>
    </submittedName>
</protein>
<dbReference type="InterPro" id="IPR043504">
    <property type="entry name" value="Peptidase_S1_PA_chymotrypsin"/>
</dbReference>
<dbReference type="PANTHER" id="PTHR24271:SF60">
    <property type="entry name" value="KALLIKREIN-15"/>
    <property type="match status" value="1"/>
</dbReference>
<evidence type="ECO:0000256" key="2">
    <source>
        <dbReference type="ARBA" id="ARBA00022670"/>
    </source>
</evidence>
<reference evidence="7" key="2">
    <citation type="submission" date="2025-08" db="UniProtKB">
        <authorList>
            <consortium name="Ensembl"/>
        </authorList>
    </citation>
    <scope>IDENTIFICATION</scope>
    <source>
        <strain evidence="7">Isolate ISIS603380</strain>
    </source>
</reference>
<proteinExistence type="inferred from homology"/>
<dbReference type="GO" id="GO:0004252">
    <property type="term" value="F:serine-type endopeptidase activity"/>
    <property type="evidence" value="ECO:0007669"/>
    <property type="project" value="InterPro"/>
</dbReference>
<reference evidence="7" key="3">
    <citation type="submission" date="2025-09" db="UniProtKB">
        <authorList>
            <consortium name="Ensembl"/>
        </authorList>
    </citation>
    <scope>IDENTIFICATION</scope>
    <source>
        <strain evidence="7">Isolate ISIS603380</strain>
    </source>
</reference>
<comment type="similarity">
    <text evidence="1">Belongs to the peptidase S1 family. Snake venom subfamily.</text>
</comment>
<dbReference type="GO" id="GO:0030141">
    <property type="term" value="C:secretory granule"/>
    <property type="evidence" value="ECO:0007669"/>
    <property type="project" value="TreeGrafter"/>
</dbReference>
<dbReference type="FunFam" id="2.40.10.10:FF:000010">
    <property type="entry name" value="Kallikrein related peptidase 11"/>
    <property type="match status" value="1"/>
</dbReference>
<dbReference type="SUPFAM" id="SSF50494">
    <property type="entry name" value="Trypsin-like serine proteases"/>
    <property type="match status" value="1"/>
</dbReference>
<dbReference type="CDD" id="cd00190">
    <property type="entry name" value="Tryp_SPc"/>
    <property type="match status" value="1"/>
</dbReference>
<accession>G3U8R7</accession>
<evidence type="ECO:0000256" key="3">
    <source>
        <dbReference type="ARBA" id="ARBA00022801"/>
    </source>
</evidence>
<feature type="domain" description="Peptidase S1" evidence="6">
    <location>
        <begin position="1"/>
        <end position="110"/>
    </location>
</feature>
<dbReference type="PANTHER" id="PTHR24271">
    <property type="entry name" value="KALLIKREIN-RELATED"/>
    <property type="match status" value="1"/>
</dbReference>
<dbReference type="HOGENOM" id="CLU_006842_13_2_1"/>
<evidence type="ECO:0000259" key="6">
    <source>
        <dbReference type="PROSITE" id="PS50240"/>
    </source>
</evidence>
<evidence type="ECO:0000313" key="8">
    <source>
        <dbReference type="Proteomes" id="UP000007646"/>
    </source>
</evidence>
<dbReference type="Gene3D" id="2.40.10.10">
    <property type="entry name" value="Trypsin-like serine proteases"/>
    <property type="match status" value="1"/>
</dbReference>
<reference evidence="7 8" key="1">
    <citation type="submission" date="2009-06" db="EMBL/GenBank/DDBJ databases">
        <title>The Genome Sequence of Loxodonta africana (African elephant).</title>
        <authorList>
            <person name="Di Palma F."/>
            <person name="Heiman D."/>
            <person name="Young S."/>
            <person name="Johnson J."/>
            <person name="Lander E.S."/>
            <person name="Lindblad-Toh K."/>
        </authorList>
    </citation>
    <scope>NUCLEOTIDE SEQUENCE [LARGE SCALE GENOMIC DNA]</scope>
    <source>
        <strain evidence="7 8">Isolate ISIS603380</strain>
    </source>
</reference>
<evidence type="ECO:0000256" key="5">
    <source>
        <dbReference type="ARBA" id="ARBA00023157"/>
    </source>
</evidence>
<dbReference type="AlphaFoldDB" id="G3U8R7"/>
<organism evidence="7 8">
    <name type="scientific">Loxodonta africana</name>
    <name type="common">African elephant</name>
    <dbReference type="NCBI Taxonomy" id="9785"/>
    <lineage>
        <taxon>Eukaryota</taxon>
        <taxon>Metazoa</taxon>
        <taxon>Chordata</taxon>
        <taxon>Craniata</taxon>
        <taxon>Vertebrata</taxon>
        <taxon>Euteleostomi</taxon>
        <taxon>Mammalia</taxon>
        <taxon>Eutheria</taxon>
        <taxon>Afrotheria</taxon>
        <taxon>Proboscidea</taxon>
        <taxon>Elephantidae</taxon>
        <taxon>Loxodonta</taxon>
    </lineage>
</organism>
<keyword evidence="4" id="KW-0720">Serine protease</keyword>
<keyword evidence="8" id="KW-1185">Reference proteome</keyword>
<keyword evidence="5" id="KW-1015">Disulfide bond</keyword>
<dbReference type="InterPro" id="IPR033116">
    <property type="entry name" value="TRYPSIN_SER"/>
</dbReference>
<dbReference type="InterPro" id="IPR009003">
    <property type="entry name" value="Peptidase_S1_PA"/>
</dbReference>
<gene>
    <name evidence="7" type="primary">KLK15</name>
</gene>
<dbReference type="GeneTree" id="ENSGT00940000162074"/>
<dbReference type="Pfam" id="PF00089">
    <property type="entry name" value="Trypsin"/>
    <property type="match status" value="1"/>
</dbReference>
<dbReference type="PROSITE" id="PS50240">
    <property type="entry name" value="TRYPSIN_DOM"/>
    <property type="match status" value="1"/>
</dbReference>
<dbReference type="Ensembl" id="ENSLAFT00000036945.1">
    <property type="protein sequence ID" value="ENSLAFP00000024225.1"/>
    <property type="gene ID" value="ENSLAFG00000031885.1"/>
</dbReference>
<dbReference type="Proteomes" id="UP000007646">
    <property type="component" value="Unassembled WGS sequence"/>
</dbReference>
<keyword evidence="3" id="KW-0378">Hydrolase</keyword>
<keyword evidence="2" id="KW-0645">Protease</keyword>
<evidence type="ECO:0000256" key="1">
    <source>
        <dbReference type="ARBA" id="ARBA00009228"/>
    </source>
</evidence>
<name>G3U8R7_LOXAF</name>
<sequence>GRSCTYMSAPSPLSFPVSLPDTLHCANISIISTDSCNKEYPGRLMNTMVCAGVEGGGTNSCEGDSGGPLVCNGTLQGITSWGYDPCATPNMPAVFTKVISYKDWIQETIANNP</sequence>
<dbReference type="GO" id="GO:0006508">
    <property type="term" value="P:proteolysis"/>
    <property type="evidence" value="ECO:0007669"/>
    <property type="project" value="UniProtKB-KW"/>
</dbReference>
<dbReference type="PROSITE" id="PS00135">
    <property type="entry name" value="TRYPSIN_SER"/>
    <property type="match status" value="1"/>
</dbReference>
<evidence type="ECO:0000313" key="7">
    <source>
        <dbReference type="Ensembl" id="ENSLAFP00000024225.1"/>
    </source>
</evidence>
<evidence type="ECO:0000256" key="4">
    <source>
        <dbReference type="ARBA" id="ARBA00022825"/>
    </source>
</evidence>
<dbReference type="InterPro" id="IPR001254">
    <property type="entry name" value="Trypsin_dom"/>
</dbReference>